<evidence type="ECO:0000256" key="7">
    <source>
        <dbReference type="SAM" id="MobiDB-lite"/>
    </source>
</evidence>
<dbReference type="InterPro" id="IPR025155">
    <property type="entry name" value="WxxW_domain"/>
</dbReference>
<keyword evidence="2" id="KW-0964">Secreted</keyword>
<feature type="compositionally biased region" description="Low complexity" evidence="7">
    <location>
        <begin position="40"/>
        <end position="52"/>
    </location>
</feature>
<accession>A0A6P7Y6E2</accession>
<dbReference type="KEGG" id="muo:115469672"/>
<feature type="domain" description="VWFC" evidence="9">
    <location>
        <begin position="796"/>
        <end position="867"/>
    </location>
</feature>
<dbReference type="PROSITE" id="PS50184">
    <property type="entry name" value="VWFC_2"/>
    <property type="match status" value="2"/>
</dbReference>
<evidence type="ECO:0000256" key="1">
    <source>
        <dbReference type="ARBA" id="ARBA00004613"/>
    </source>
</evidence>
<feature type="region of interest" description="Disordered" evidence="7">
    <location>
        <begin position="381"/>
        <end position="475"/>
    </location>
</feature>
<dbReference type="PROSITE" id="PS01185">
    <property type="entry name" value="CTCK_1"/>
    <property type="match status" value="1"/>
</dbReference>
<feature type="compositionally biased region" description="Low complexity" evidence="7">
    <location>
        <begin position="381"/>
        <end position="393"/>
    </location>
</feature>
<dbReference type="GeneID" id="115469672"/>
<feature type="compositionally biased region" description="Low complexity" evidence="7">
    <location>
        <begin position="106"/>
        <end position="170"/>
    </location>
</feature>
<dbReference type="PROSITE" id="PS01225">
    <property type="entry name" value="CTCK_2"/>
    <property type="match status" value="1"/>
</dbReference>
<sequence>MCYNYQIRVKCCDDYSHCIKTTPSQPATTSAFITTTAPVTTGPHVTTTTSEIRTTEKISPSVPSTTEQPITSHPPTTISKISTSVPGTTQPHVTTPAPGVTTGKVSTSVPSTTEHPTSSPHPATTTSLATSSVPGTTQVHVTTPAPAVTTGKVSTSVPSTTEPPLTLSPPVTTISQVSTTVQPATSAIPATTGAHVTTGKVSTSPSGTTAEEITTAHPATTTQQITTIPQGTTAAPVTTSLPGKTTVTVPSSTVCQPKCRWTTWFDENFPSSEIESGDIETFDKIIASGKTICNRPEDIQDIECRADVYPDVSISEIGQIVKCDVRSGLVCENEDQEGEFKMCYNYQIRVKCCDDYSHCIKTTPSQPATTSAFITTTAPVTTGPHVTTTTSEIRTTEKISPSAPSTTEQPITSHPPTTISKITTSVPGTTQPHVTTPASGVTTGKVSTSAPSTTEQPTSSPHPATTTSLATTSVPGTTQVHVTTPAPAVTTGKVSTSVPSTTEPPLTLSPPVTTISQVSTTVQPASSAIPATTGAHVTTGKVSTSPSGTTAEEITTAQPATTTQQITTIQQGTTAAPGTTGAYMTSSPGTTVSTITVTPLQVTTSFETTTERIITPMTSFATTTPCFCQFNNTIYSPGETIYNKTDSAGCVFFAICGKTCQPERFQGGCPPTVVPSISTSAGTTSSVPTPAPSSAPTVISTSVSSSTIPPTSRASSTFIPPTTSIPTDGCFNVEPPRMVNETWEFTRCANATCLGNNYTVITSVQCATVENITCESGLKPKKIYDDDGCCYHFECESCIGPDGKSRMPGETWKSNCQECSCDMSTVTVKCKPIECKQQQQETCEKEGFELVSELTPDDPCCSELVCRCNPRLCNNTVRKCDPGYTLTSVLSVGDCCATLICVPDNVCVVNSTVYQPGVSIPTSKESCEKCGCSYEMDPKTKLNLVTCKLITCETECPLGFEYRMKAGQCCGECVQVACVMKLEDNTTQVIQPGGSWHAPDTNCSSYSCDNVEDQLVLVSKKRVCTFIEPKDCEFGIIVMSEDGCCEICIPEQVACRVEKSSTVLKHGECVATVDLAFCEGVCNSSSKYSDVTSMMEKECTCCQELKISKREVQLTCPDGSSIGYSYIYVDECGCKGTVCVPEEGTQKSSQQSDQQGMIRRRRSSRWMKK</sequence>
<evidence type="ECO:0000259" key="8">
    <source>
        <dbReference type="PROSITE" id="PS01225"/>
    </source>
</evidence>
<feature type="disulfide bond" evidence="6">
    <location>
        <begin position="1078"/>
        <end position="1132"/>
    </location>
</feature>
<gene>
    <name evidence="11" type="primary">LOC115469672</name>
</gene>
<evidence type="ECO:0000256" key="2">
    <source>
        <dbReference type="ARBA" id="ARBA00022525"/>
    </source>
</evidence>
<evidence type="ECO:0000313" key="10">
    <source>
        <dbReference type="Proteomes" id="UP000515156"/>
    </source>
</evidence>
<evidence type="ECO:0000256" key="4">
    <source>
        <dbReference type="ARBA" id="ARBA00023157"/>
    </source>
</evidence>
<proteinExistence type="predicted"/>
<feature type="region of interest" description="Disordered" evidence="7">
    <location>
        <begin position="1144"/>
        <end position="1169"/>
    </location>
</feature>
<dbReference type="OrthoDB" id="10071893at2759"/>
<feature type="region of interest" description="Disordered" evidence="7">
    <location>
        <begin position="679"/>
        <end position="718"/>
    </location>
</feature>
<protein>
    <submittedName>
        <fullName evidence="11">Mucin-2-like</fullName>
    </submittedName>
</protein>
<dbReference type="GO" id="GO:0005576">
    <property type="term" value="C:extracellular region"/>
    <property type="evidence" value="ECO:0007669"/>
    <property type="project" value="UniProtKB-SubCell"/>
</dbReference>
<dbReference type="PROSITE" id="PS01208">
    <property type="entry name" value="VWFC_1"/>
    <property type="match status" value="1"/>
</dbReference>
<comment type="caution">
    <text evidence="6">Lacks conserved residue(s) required for the propagation of feature annotation.</text>
</comment>
<feature type="compositionally biased region" description="Low complexity" evidence="7">
    <location>
        <begin position="457"/>
        <end position="475"/>
    </location>
</feature>
<feature type="compositionally biased region" description="Polar residues" evidence="7">
    <location>
        <begin position="61"/>
        <end position="93"/>
    </location>
</feature>
<feature type="disulfide bond" evidence="6">
    <location>
        <begin position="1082"/>
        <end position="1134"/>
    </location>
</feature>
<name>A0A6P7Y6E2_9AMPH</name>
<feature type="compositionally biased region" description="Basic residues" evidence="7">
    <location>
        <begin position="1158"/>
        <end position="1169"/>
    </location>
</feature>
<keyword evidence="10" id="KW-1185">Reference proteome</keyword>
<feature type="compositionally biased region" description="Polar residues" evidence="7">
    <location>
        <begin position="1146"/>
        <end position="1155"/>
    </location>
</feature>
<dbReference type="Proteomes" id="UP000515156">
    <property type="component" value="Chromosome 4"/>
</dbReference>
<evidence type="ECO:0000256" key="6">
    <source>
        <dbReference type="PROSITE-ProRule" id="PRU00039"/>
    </source>
</evidence>
<evidence type="ECO:0000259" key="9">
    <source>
        <dbReference type="PROSITE" id="PS50184"/>
    </source>
</evidence>
<dbReference type="InterPro" id="IPR001007">
    <property type="entry name" value="VWF_dom"/>
</dbReference>
<feature type="region of interest" description="Disordered" evidence="7">
    <location>
        <begin position="40"/>
        <end position="170"/>
    </location>
</feature>
<evidence type="ECO:0000256" key="5">
    <source>
        <dbReference type="ARBA" id="ARBA00023180"/>
    </source>
</evidence>
<dbReference type="InParanoid" id="A0A6P7Y6E2"/>
<keyword evidence="3" id="KW-0732">Signal</keyword>
<evidence type="ECO:0000313" key="11">
    <source>
        <dbReference type="RefSeq" id="XP_030058319.1"/>
    </source>
</evidence>
<dbReference type="Pfam" id="PF13330">
    <property type="entry name" value="Mucin2_WxxW"/>
    <property type="match status" value="2"/>
</dbReference>
<evidence type="ECO:0000256" key="3">
    <source>
        <dbReference type="ARBA" id="ARBA00022729"/>
    </source>
</evidence>
<dbReference type="SMART" id="SM00041">
    <property type="entry name" value="CT"/>
    <property type="match status" value="1"/>
</dbReference>
<dbReference type="AlphaFoldDB" id="A0A6P7Y6E2"/>
<feature type="domain" description="VWFC" evidence="9">
    <location>
        <begin position="905"/>
        <end position="974"/>
    </location>
</feature>
<feature type="compositionally biased region" description="Polar residues" evidence="7">
    <location>
        <begin position="402"/>
        <end position="456"/>
    </location>
</feature>
<feature type="region of interest" description="Disordered" evidence="7">
    <location>
        <begin position="526"/>
        <end position="549"/>
    </location>
</feature>
<feature type="region of interest" description="Disordered" evidence="7">
    <location>
        <begin position="490"/>
        <end position="511"/>
    </location>
</feature>
<comment type="subcellular location">
    <subcellularLocation>
        <location evidence="1">Secreted</location>
    </subcellularLocation>
</comment>
<keyword evidence="4 6" id="KW-1015">Disulfide bond</keyword>
<reference evidence="11" key="1">
    <citation type="submission" date="2025-08" db="UniProtKB">
        <authorList>
            <consortium name="RefSeq"/>
        </authorList>
    </citation>
    <scope>IDENTIFICATION</scope>
</reference>
<organism evidence="10 11">
    <name type="scientific">Microcaecilia unicolor</name>
    <dbReference type="NCBI Taxonomy" id="1415580"/>
    <lineage>
        <taxon>Eukaryota</taxon>
        <taxon>Metazoa</taxon>
        <taxon>Chordata</taxon>
        <taxon>Craniata</taxon>
        <taxon>Vertebrata</taxon>
        <taxon>Euteleostomi</taxon>
        <taxon>Amphibia</taxon>
        <taxon>Gymnophiona</taxon>
        <taxon>Siphonopidae</taxon>
        <taxon>Microcaecilia</taxon>
    </lineage>
</organism>
<dbReference type="InterPro" id="IPR006207">
    <property type="entry name" value="Cys_knot_C"/>
</dbReference>
<feature type="domain" description="CTCK" evidence="8">
    <location>
        <begin position="1048"/>
        <end position="1140"/>
    </location>
</feature>
<dbReference type="RefSeq" id="XP_030058319.1">
    <property type="nucleotide sequence ID" value="XM_030202459.1"/>
</dbReference>
<dbReference type="SMART" id="SM00214">
    <property type="entry name" value="VWC"/>
    <property type="match status" value="2"/>
</dbReference>
<keyword evidence="5" id="KW-0325">Glycoprotein</keyword>